<gene>
    <name evidence="2" type="ORF">SVUK_LOCUS3785</name>
</gene>
<keyword evidence="1" id="KW-0812">Transmembrane</keyword>
<accession>A0A3P7IX25</accession>
<evidence type="ECO:0008006" key="4">
    <source>
        <dbReference type="Google" id="ProtNLM"/>
    </source>
</evidence>
<proteinExistence type="predicted"/>
<feature type="transmembrane region" description="Helical" evidence="1">
    <location>
        <begin position="101"/>
        <end position="121"/>
    </location>
</feature>
<evidence type="ECO:0000256" key="1">
    <source>
        <dbReference type="SAM" id="Phobius"/>
    </source>
</evidence>
<keyword evidence="1" id="KW-0472">Membrane</keyword>
<protein>
    <recommendedName>
        <fullName evidence="4">G-protein coupled receptors family 1 profile domain-containing protein</fullName>
    </recommendedName>
</protein>
<keyword evidence="1" id="KW-1133">Transmembrane helix</keyword>
<dbReference type="AlphaFoldDB" id="A0A3P7IX25"/>
<keyword evidence="3" id="KW-1185">Reference proteome</keyword>
<dbReference type="Proteomes" id="UP000270094">
    <property type="component" value="Unassembled WGS sequence"/>
</dbReference>
<dbReference type="OrthoDB" id="5857545at2759"/>
<reference evidence="2 3" key="1">
    <citation type="submission" date="2018-11" db="EMBL/GenBank/DDBJ databases">
        <authorList>
            <consortium name="Pathogen Informatics"/>
        </authorList>
    </citation>
    <scope>NUCLEOTIDE SEQUENCE [LARGE SCALE GENOMIC DNA]</scope>
</reference>
<name>A0A3P7IX25_STRVU</name>
<dbReference type="EMBL" id="UYYB01009969">
    <property type="protein sequence ID" value="VDM68787.1"/>
    <property type="molecule type" value="Genomic_DNA"/>
</dbReference>
<sequence length="165" mass="18282">MKFLIATGISAVVTYIFINVSMFTQEWVTVSFMLLKASAGIFPWGCVSKNTCGIFWDNADGWAISTFLALLFAWILQFFVVLAAILALVVPRWRFHLSRGFMGKQSAVVILLLYVLIAYGATYDRNTGFIRDAGVDIYVRCAFSTSSSLFNNILDFSLALLTGSA</sequence>
<evidence type="ECO:0000313" key="2">
    <source>
        <dbReference type="EMBL" id="VDM68787.1"/>
    </source>
</evidence>
<organism evidence="2 3">
    <name type="scientific">Strongylus vulgaris</name>
    <name type="common">Blood worm</name>
    <dbReference type="NCBI Taxonomy" id="40348"/>
    <lineage>
        <taxon>Eukaryota</taxon>
        <taxon>Metazoa</taxon>
        <taxon>Ecdysozoa</taxon>
        <taxon>Nematoda</taxon>
        <taxon>Chromadorea</taxon>
        <taxon>Rhabditida</taxon>
        <taxon>Rhabditina</taxon>
        <taxon>Rhabditomorpha</taxon>
        <taxon>Strongyloidea</taxon>
        <taxon>Strongylidae</taxon>
        <taxon>Strongylus</taxon>
    </lineage>
</organism>
<feature type="transmembrane region" description="Helical" evidence="1">
    <location>
        <begin position="12"/>
        <end position="35"/>
    </location>
</feature>
<evidence type="ECO:0000313" key="3">
    <source>
        <dbReference type="Proteomes" id="UP000270094"/>
    </source>
</evidence>
<feature type="transmembrane region" description="Helical" evidence="1">
    <location>
        <begin position="67"/>
        <end position="89"/>
    </location>
</feature>